<keyword evidence="1" id="KW-0812">Transmembrane</keyword>
<feature type="transmembrane region" description="Helical" evidence="1">
    <location>
        <begin position="21"/>
        <end position="39"/>
    </location>
</feature>
<evidence type="ECO:0000256" key="1">
    <source>
        <dbReference type="SAM" id="Phobius"/>
    </source>
</evidence>
<dbReference type="RefSeq" id="WP_264726701.1">
    <property type="nucleotide sequence ID" value="NZ_JAPDNR010000001.1"/>
</dbReference>
<proteinExistence type="predicted"/>
<keyword evidence="3" id="KW-1185">Reference proteome</keyword>
<keyword evidence="1" id="KW-0472">Membrane</keyword>
<protein>
    <recommendedName>
        <fullName evidence="4">DUF4430 domain-containing protein</fullName>
    </recommendedName>
</protein>
<comment type="caution">
    <text evidence="2">The sequence shown here is derived from an EMBL/GenBank/DDBJ whole genome shotgun (WGS) entry which is preliminary data.</text>
</comment>
<sequence length="125" mass="14545">MDKKKQSKQLPIRRKFGLIKLKNLISLLIIFSLFGYMFYTIGKRKITQYLLKRNAVQTKAVIIDEKNNWGNSPVSHEGSYSYQFYVDGKIYKGDSKDSKLQINDSVDIEYVKHWPDLSRPVAAPK</sequence>
<evidence type="ECO:0008006" key="4">
    <source>
        <dbReference type="Google" id="ProtNLM"/>
    </source>
</evidence>
<gene>
    <name evidence="2" type="ORF">OL497_00560</name>
</gene>
<dbReference type="EMBL" id="JAPDNS010000001">
    <property type="protein sequence ID" value="MCW3482371.1"/>
    <property type="molecule type" value="Genomic_DNA"/>
</dbReference>
<name>A0ABT3IEJ3_9BACT</name>
<keyword evidence="1" id="KW-1133">Transmembrane helix</keyword>
<reference evidence="2 3" key="1">
    <citation type="submission" date="2022-10" db="EMBL/GenBank/DDBJ databases">
        <title>Chitinophaga nivalis PC15 sp. nov., isolated from Pyeongchang county, South Korea.</title>
        <authorList>
            <person name="Trinh H.N."/>
        </authorList>
    </citation>
    <scope>NUCLEOTIDE SEQUENCE [LARGE SCALE GENOMIC DNA]</scope>
    <source>
        <strain evidence="2 3">PC14</strain>
    </source>
</reference>
<dbReference type="Proteomes" id="UP001207742">
    <property type="component" value="Unassembled WGS sequence"/>
</dbReference>
<accession>A0ABT3IEJ3</accession>
<evidence type="ECO:0000313" key="2">
    <source>
        <dbReference type="EMBL" id="MCW3482371.1"/>
    </source>
</evidence>
<evidence type="ECO:0000313" key="3">
    <source>
        <dbReference type="Proteomes" id="UP001207742"/>
    </source>
</evidence>
<organism evidence="2 3">
    <name type="scientific">Chitinophaga nivalis</name>
    <dbReference type="NCBI Taxonomy" id="2991709"/>
    <lineage>
        <taxon>Bacteria</taxon>
        <taxon>Pseudomonadati</taxon>
        <taxon>Bacteroidota</taxon>
        <taxon>Chitinophagia</taxon>
        <taxon>Chitinophagales</taxon>
        <taxon>Chitinophagaceae</taxon>
        <taxon>Chitinophaga</taxon>
    </lineage>
</organism>